<dbReference type="Gene3D" id="3.40.50.620">
    <property type="entry name" value="HUPs"/>
    <property type="match status" value="1"/>
</dbReference>
<dbReference type="InterPro" id="IPR005101">
    <property type="entry name" value="Cryptochr/Photolyase_FAD-bd"/>
</dbReference>
<comment type="caution">
    <text evidence="7">The sequence shown here is derived from an EMBL/GenBank/DDBJ whole genome shotgun (WGS) entry which is preliminary data.</text>
</comment>
<dbReference type="OrthoDB" id="9772484at2"/>
<feature type="site" description="Electron transfer via tryptophanyl radical" evidence="4">
    <location>
        <position position="325"/>
    </location>
</feature>
<dbReference type="SUPFAM" id="SSF48173">
    <property type="entry name" value="Cryptochrome/photolyase FAD-binding domain"/>
    <property type="match status" value="1"/>
</dbReference>
<evidence type="ECO:0000256" key="3">
    <source>
        <dbReference type="PIRSR" id="PIRSR602081-1"/>
    </source>
</evidence>
<protein>
    <submittedName>
        <fullName evidence="7">Deoxyribodipyrimidine photo-lyase</fullName>
    </submittedName>
</protein>
<dbReference type="GO" id="GO:0003677">
    <property type="term" value="F:DNA binding"/>
    <property type="evidence" value="ECO:0007669"/>
    <property type="project" value="TreeGrafter"/>
</dbReference>
<dbReference type="PROSITE" id="PS51645">
    <property type="entry name" value="PHR_CRY_ALPHA_BETA"/>
    <property type="match status" value="1"/>
</dbReference>
<dbReference type="GO" id="GO:0071949">
    <property type="term" value="F:FAD binding"/>
    <property type="evidence" value="ECO:0007669"/>
    <property type="project" value="TreeGrafter"/>
</dbReference>
<dbReference type="GO" id="GO:0003904">
    <property type="term" value="F:deoxyribodipyrimidine photo-lyase activity"/>
    <property type="evidence" value="ECO:0007669"/>
    <property type="project" value="TreeGrafter"/>
</dbReference>
<dbReference type="RefSeq" id="WP_121648599.1">
    <property type="nucleotide sequence ID" value="NZ_RCUX01000006.1"/>
</dbReference>
<evidence type="ECO:0000313" key="8">
    <source>
        <dbReference type="Proteomes" id="UP000272503"/>
    </source>
</evidence>
<dbReference type="Gene3D" id="1.10.579.10">
    <property type="entry name" value="DNA Cyclobutane Dipyrimidine Photolyase, subunit A, domain 3"/>
    <property type="match status" value="1"/>
</dbReference>
<dbReference type="Gene3D" id="1.25.40.80">
    <property type="match status" value="1"/>
</dbReference>
<evidence type="ECO:0000256" key="5">
    <source>
        <dbReference type="RuleBase" id="RU004182"/>
    </source>
</evidence>
<dbReference type="InterPro" id="IPR014729">
    <property type="entry name" value="Rossmann-like_a/b/a_fold"/>
</dbReference>
<keyword evidence="1 3" id="KW-0285">Flavoprotein</keyword>
<dbReference type="EMBL" id="RCUX01000006">
    <property type="protein sequence ID" value="RLP75627.1"/>
    <property type="molecule type" value="Genomic_DNA"/>
</dbReference>
<feature type="site" description="Electron transfer via tryptophanyl radical" evidence="4">
    <location>
        <position position="402"/>
    </location>
</feature>
<dbReference type="Proteomes" id="UP000272503">
    <property type="component" value="Unassembled WGS sequence"/>
</dbReference>
<dbReference type="AlphaFoldDB" id="A0A3L7A5X0"/>
<keyword evidence="5" id="KW-0157">Chromophore</keyword>
<dbReference type="Pfam" id="PF00875">
    <property type="entry name" value="DNA_photolyase"/>
    <property type="match status" value="1"/>
</dbReference>
<evidence type="ECO:0000259" key="6">
    <source>
        <dbReference type="PROSITE" id="PS51645"/>
    </source>
</evidence>
<gene>
    <name evidence="7" type="ORF">D9V32_09140</name>
</gene>
<keyword evidence="2 3" id="KW-0274">FAD</keyword>
<name>A0A3L7A5X0_9MICO</name>
<evidence type="ECO:0000256" key="2">
    <source>
        <dbReference type="ARBA" id="ARBA00022827"/>
    </source>
</evidence>
<comment type="cofactor">
    <cofactor evidence="3">
        <name>FAD</name>
        <dbReference type="ChEBI" id="CHEBI:57692"/>
    </cofactor>
    <text evidence="3">Binds 1 FAD per subunit.</text>
</comment>
<dbReference type="PANTHER" id="PTHR11455">
    <property type="entry name" value="CRYPTOCHROME"/>
    <property type="match status" value="1"/>
</dbReference>
<evidence type="ECO:0000256" key="4">
    <source>
        <dbReference type="PIRSR" id="PIRSR602081-2"/>
    </source>
</evidence>
<keyword evidence="8" id="KW-1185">Reference proteome</keyword>
<evidence type="ECO:0000313" key="7">
    <source>
        <dbReference type="EMBL" id="RLP75627.1"/>
    </source>
</evidence>
<comment type="similarity">
    <text evidence="5">Belongs to the DNA photolyase family.</text>
</comment>
<accession>A0A3L7A5X0</accession>
<organism evidence="7 8">
    <name type="scientific">Mycetocola tolaasinivorans</name>
    <dbReference type="NCBI Taxonomy" id="76635"/>
    <lineage>
        <taxon>Bacteria</taxon>
        <taxon>Bacillati</taxon>
        <taxon>Actinomycetota</taxon>
        <taxon>Actinomycetes</taxon>
        <taxon>Micrococcales</taxon>
        <taxon>Microbacteriaceae</taxon>
        <taxon>Mycetocola</taxon>
    </lineage>
</organism>
<dbReference type="InterPro" id="IPR002081">
    <property type="entry name" value="Cryptochrome/DNA_photolyase_1"/>
</dbReference>
<reference evidence="7 8" key="1">
    <citation type="submission" date="2018-10" db="EMBL/GenBank/DDBJ databases">
        <authorList>
            <person name="Li J."/>
        </authorList>
    </citation>
    <scope>NUCLEOTIDE SEQUENCE [LARGE SCALE GENOMIC DNA]</scope>
    <source>
        <strain evidence="7 8">IF 016277</strain>
    </source>
</reference>
<dbReference type="PANTHER" id="PTHR11455:SF9">
    <property type="entry name" value="CRYPTOCHROME CIRCADIAN CLOCK 5 ISOFORM X1"/>
    <property type="match status" value="1"/>
</dbReference>
<feature type="binding site" evidence="3">
    <location>
        <position position="244"/>
    </location>
    <ligand>
        <name>FAD</name>
        <dbReference type="ChEBI" id="CHEBI:57692"/>
    </ligand>
</feature>
<dbReference type="InterPro" id="IPR036155">
    <property type="entry name" value="Crypto/Photolyase_N_sf"/>
</dbReference>
<dbReference type="GO" id="GO:0009416">
    <property type="term" value="P:response to light stimulus"/>
    <property type="evidence" value="ECO:0007669"/>
    <property type="project" value="TreeGrafter"/>
</dbReference>
<feature type="domain" description="Photolyase/cryptochrome alpha/beta" evidence="6">
    <location>
        <begin position="16"/>
        <end position="145"/>
    </location>
</feature>
<dbReference type="InterPro" id="IPR036134">
    <property type="entry name" value="Crypto/Photolyase_FAD-like_sf"/>
</dbReference>
<evidence type="ECO:0000256" key="1">
    <source>
        <dbReference type="ARBA" id="ARBA00022630"/>
    </source>
</evidence>
<dbReference type="InterPro" id="IPR006050">
    <property type="entry name" value="DNA_photolyase_N"/>
</dbReference>
<feature type="binding site" evidence="3">
    <location>
        <begin position="256"/>
        <end position="260"/>
    </location>
    <ligand>
        <name>FAD</name>
        <dbReference type="ChEBI" id="CHEBI:57692"/>
    </ligand>
</feature>
<dbReference type="Pfam" id="PF03441">
    <property type="entry name" value="FAD_binding_7"/>
    <property type="match status" value="1"/>
</dbReference>
<keyword evidence="7" id="KW-0456">Lyase</keyword>
<proteinExistence type="inferred from homology"/>
<feature type="site" description="Electron transfer via tryptophanyl radical" evidence="4">
    <location>
        <position position="379"/>
    </location>
</feature>
<feature type="binding site" evidence="3">
    <location>
        <position position="291"/>
    </location>
    <ligand>
        <name>FAD</name>
        <dbReference type="ChEBI" id="CHEBI:57692"/>
    </ligand>
</feature>
<dbReference type="SUPFAM" id="SSF52425">
    <property type="entry name" value="Cryptochrome/photolyase, N-terminal domain"/>
    <property type="match status" value="1"/>
</dbReference>
<feature type="binding site" evidence="3">
    <location>
        <begin position="392"/>
        <end position="394"/>
    </location>
    <ligand>
        <name>FAD</name>
        <dbReference type="ChEBI" id="CHEBI:57692"/>
    </ligand>
</feature>
<sequence length="476" mass="53221">MTNPEATITDTEPGGRTGIVWFRRDLRVGDHPALSRALAECDRVRAVFVLDEPGLRPIGGASRWWLHGSLERLASDLADLGIPLEIRTGDSVAHLRDLARATGATRVYATARPGAAEREIDEAVREALAMVPGGISLRVSPPDLLVDPGLRTGEGRPYTVFTPFWRRAQDDLMRQPPRASLPVPAPARAPQTTNPDAFARALAALGLRPTAPDWAAGWEDLWNPGERCAHERLGDFLDEDLGDYPDLRDRPDRRVTSRLSPHLVFGEITVSHIWHAVDAHRRTHPGHGASFLSELGWREFAHYQLVHFPDLATLPWRPSFAGFPWPEPDPALIRAWQTGTTGIDLVDAGMNELWQTGTMHNRVRMVVASLLTKNLLQHWRVGEEWFWDTLVDADPAANPFNWQWVAGSGADAAPYFRIFNPELQRKKFDPNGEYVRRWVPQDELRPAPIVDLARSREAALAAYRAREETTPTTSGE</sequence>
<dbReference type="PRINTS" id="PR00147">
    <property type="entry name" value="DNAPHOTLYASE"/>
</dbReference>